<protein>
    <submittedName>
        <fullName evidence="3">DUF4142 domain-containing protein</fullName>
    </submittedName>
</protein>
<gene>
    <name evidence="3" type="ORF">O4U47_11995</name>
</gene>
<sequence length="210" mass="23412">MRPLSSLGAIEFAGVAAFLVLSAITVFMVVPNGSMSATGLFWREWEMTDYGPLGPADRDALAKVRQANLWEIPTGQQAEERARSDRVREVGGILADDHTLMDEQVREVAHELEVELPTMPSAQQQDWMDELAGLSGDAYDRTAVHRLRFAHGEVIQVLAEVRAGTRNTLVRSFVQHAVFMVLKHITLLESTGLVDFERLPEPPPPERRRG</sequence>
<dbReference type="InterPro" id="IPR025419">
    <property type="entry name" value="DUF4142"/>
</dbReference>
<feature type="domain" description="DUF4142" evidence="2">
    <location>
        <begin position="56"/>
        <end position="186"/>
    </location>
</feature>
<proteinExistence type="predicted"/>
<evidence type="ECO:0000259" key="2">
    <source>
        <dbReference type="Pfam" id="PF13628"/>
    </source>
</evidence>
<organism evidence="3 4">
    <name type="scientific">Nocardiopsis suaedae</name>
    <dbReference type="NCBI Taxonomy" id="3018444"/>
    <lineage>
        <taxon>Bacteria</taxon>
        <taxon>Bacillati</taxon>
        <taxon>Actinomycetota</taxon>
        <taxon>Actinomycetes</taxon>
        <taxon>Streptosporangiales</taxon>
        <taxon>Nocardiopsidaceae</taxon>
        <taxon>Nocardiopsis</taxon>
    </lineage>
</organism>
<keyword evidence="1" id="KW-0472">Membrane</keyword>
<evidence type="ECO:0000313" key="3">
    <source>
        <dbReference type="EMBL" id="MDA2805233.1"/>
    </source>
</evidence>
<accession>A0ABT4TKI7</accession>
<evidence type="ECO:0000313" key="4">
    <source>
        <dbReference type="Proteomes" id="UP001165685"/>
    </source>
</evidence>
<keyword evidence="1" id="KW-1133">Transmembrane helix</keyword>
<dbReference type="Pfam" id="PF13628">
    <property type="entry name" value="DUF4142"/>
    <property type="match status" value="1"/>
</dbReference>
<evidence type="ECO:0000256" key="1">
    <source>
        <dbReference type="SAM" id="Phobius"/>
    </source>
</evidence>
<dbReference type="PANTHER" id="PTHR38593:SF1">
    <property type="entry name" value="BLR2558 PROTEIN"/>
    <property type="match status" value="1"/>
</dbReference>
<comment type="caution">
    <text evidence="3">The sequence shown here is derived from an EMBL/GenBank/DDBJ whole genome shotgun (WGS) entry which is preliminary data.</text>
</comment>
<keyword evidence="4" id="KW-1185">Reference proteome</keyword>
<keyword evidence="1" id="KW-0812">Transmembrane</keyword>
<dbReference type="EMBL" id="JAQFWP010000018">
    <property type="protein sequence ID" value="MDA2805233.1"/>
    <property type="molecule type" value="Genomic_DNA"/>
</dbReference>
<feature type="transmembrane region" description="Helical" evidence="1">
    <location>
        <begin position="12"/>
        <end position="30"/>
    </location>
</feature>
<dbReference type="Proteomes" id="UP001165685">
    <property type="component" value="Unassembled WGS sequence"/>
</dbReference>
<dbReference type="PANTHER" id="PTHR38593">
    <property type="entry name" value="BLR2558 PROTEIN"/>
    <property type="match status" value="1"/>
</dbReference>
<dbReference type="RefSeq" id="WP_270677889.1">
    <property type="nucleotide sequence ID" value="NZ_JAQFWP010000018.1"/>
</dbReference>
<reference evidence="3" key="1">
    <citation type="submission" date="2023-01" db="EMBL/GenBank/DDBJ databases">
        <title>Draft genome sequence of Nocardiopsis sp. LSu2-4 isolated from halophytes.</title>
        <authorList>
            <person name="Duangmal K."/>
            <person name="Chantavorakit T."/>
        </authorList>
    </citation>
    <scope>NUCLEOTIDE SEQUENCE</scope>
    <source>
        <strain evidence="3">LSu2-4</strain>
    </source>
</reference>
<name>A0ABT4TKI7_9ACTN</name>